<feature type="domain" description="Transglutaminase-like" evidence="2">
    <location>
        <begin position="275"/>
        <end position="351"/>
    </location>
</feature>
<dbReference type="Gene3D" id="3.10.620.30">
    <property type="match status" value="1"/>
</dbReference>
<sequence>MTRYLYSTLLLLLTVPALAADPDYNAALIPKALKENADVVKRMERITVKLDGLKDVVIVRTYALTIMNENGDDYANVFESYGQLGDVRGIHGALYDANGKQLRKLKSSEIKDLSGSDNSSLMTDTRYKHHNFYHRVYPYTIVYEIETKEKQTFFLPDWFPQSAPSYAVQQSLFEISVPEDYQLRWRAFGYPAQPLQKTEKGKKTYTWEVKDMPALESEPFSKEWHNRTTAVYLGPGEFQMDAYKGQMATWQDLGKFVYELNKGRDVLPDNIKAKVHELTDALADPKQKIASLYRYLQQNTRYISIQLGIGGWQTFDAAYVAGKGYGDCKALSNYMCALLKEAGIRSHYTLVKAGRGETEMIEDFPISQFNHIIVSVPLSQDTVWLECTSQTLPPGYLSGFTANRAVLLVDESGGKLVRTPKYGMEQNLRRSRLTATITDNGDAQMEVRTHATGQLQDDLHATIHSLSREKQLEELRDNINLPSYEIKNFGYKEFPGELPAIDEELNISAAAYASVTGKRMFITPNILSRSGVRIQEDTARRSEIFLPFSSRSVDTVLITIPEGYTPETSFQPVTVSNKFGKYTCSATVTGNRITYVRARETYDGVFPPSDLKTLRSFYEEMYKADRQRIVFVKQ</sequence>
<proteinExistence type="predicted"/>
<name>A0ABY6J4W4_9BACT</name>
<feature type="domain" description="DUF3857" evidence="3">
    <location>
        <begin position="58"/>
        <end position="215"/>
    </location>
</feature>
<dbReference type="Gene3D" id="2.60.120.1130">
    <property type="match status" value="1"/>
</dbReference>
<dbReference type="RefSeq" id="WP_264282567.1">
    <property type="nucleotide sequence ID" value="NZ_CP107006.1"/>
</dbReference>
<evidence type="ECO:0000313" key="5">
    <source>
        <dbReference type="Proteomes" id="UP001162741"/>
    </source>
</evidence>
<dbReference type="InterPro" id="IPR038765">
    <property type="entry name" value="Papain-like_cys_pep_sf"/>
</dbReference>
<evidence type="ECO:0000313" key="4">
    <source>
        <dbReference type="EMBL" id="UYQ94715.1"/>
    </source>
</evidence>
<organism evidence="4 5">
    <name type="scientific">Chitinophaga horti</name>
    <dbReference type="NCBI Taxonomy" id="2920382"/>
    <lineage>
        <taxon>Bacteria</taxon>
        <taxon>Pseudomonadati</taxon>
        <taxon>Bacteroidota</taxon>
        <taxon>Chitinophagia</taxon>
        <taxon>Chitinophagales</taxon>
        <taxon>Chitinophagaceae</taxon>
        <taxon>Chitinophaga</taxon>
    </lineage>
</organism>
<feature type="chain" id="PRO_5047312542" evidence="1">
    <location>
        <begin position="20"/>
        <end position="634"/>
    </location>
</feature>
<evidence type="ECO:0000256" key="1">
    <source>
        <dbReference type="SAM" id="SignalP"/>
    </source>
</evidence>
<gene>
    <name evidence="4" type="ORF">MKQ68_06375</name>
</gene>
<dbReference type="Proteomes" id="UP001162741">
    <property type="component" value="Chromosome"/>
</dbReference>
<feature type="signal peptide" evidence="1">
    <location>
        <begin position="1"/>
        <end position="19"/>
    </location>
</feature>
<dbReference type="EMBL" id="CP107006">
    <property type="protein sequence ID" value="UYQ94715.1"/>
    <property type="molecule type" value="Genomic_DNA"/>
</dbReference>
<evidence type="ECO:0000259" key="3">
    <source>
        <dbReference type="Pfam" id="PF12969"/>
    </source>
</evidence>
<dbReference type="Pfam" id="PF12969">
    <property type="entry name" value="DUF3857"/>
    <property type="match status" value="1"/>
</dbReference>
<keyword evidence="5" id="KW-1185">Reference proteome</keyword>
<reference evidence="4" key="1">
    <citation type="submission" date="2022-10" db="EMBL/GenBank/DDBJ databases">
        <title>Chitinophaga sp. nov., isolated from soil.</title>
        <authorList>
            <person name="Jeon C.O."/>
        </authorList>
    </citation>
    <scope>NUCLEOTIDE SEQUENCE</scope>
    <source>
        <strain evidence="4">R8</strain>
    </source>
</reference>
<keyword evidence="1" id="KW-0732">Signal</keyword>
<dbReference type="InterPro" id="IPR024618">
    <property type="entry name" value="DUF3857"/>
</dbReference>
<accession>A0ABY6J4W4</accession>
<dbReference type="InterPro" id="IPR002931">
    <property type="entry name" value="Transglutaminase-like"/>
</dbReference>
<evidence type="ECO:0000259" key="2">
    <source>
        <dbReference type="Pfam" id="PF01841"/>
    </source>
</evidence>
<dbReference type="Gene3D" id="2.60.40.3140">
    <property type="match status" value="1"/>
</dbReference>
<dbReference type="SUPFAM" id="SSF54001">
    <property type="entry name" value="Cysteine proteinases"/>
    <property type="match status" value="1"/>
</dbReference>
<dbReference type="Pfam" id="PF01841">
    <property type="entry name" value="Transglut_core"/>
    <property type="match status" value="1"/>
</dbReference>
<protein>
    <submittedName>
        <fullName evidence="4">DUF3857 domain-containing protein</fullName>
    </submittedName>
</protein>